<dbReference type="EMBL" id="FPHC01000067">
    <property type="protein sequence ID" value="SFV63516.1"/>
    <property type="molecule type" value="Genomic_DNA"/>
</dbReference>
<feature type="transmembrane region" description="Helical" evidence="1">
    <location>
        <begin position="12"/>
        <end position="30"/>
    </location>
</feature>
<dbReference type="AlphaFoldDB" id="A0A1W1CCM4"/>
<keyword evidence="1" id="KW-1133">Transmembrane helix</keyword>
<gene>
    <name evidence="2" type="ORF">MNB_SV-6-631</name>
</gene>
<evidence type="ECO:0000256" key="1">
    <source>
        <dbReference type="SAM" id="Phobius"/>
    </source>
</evidence>
<keyword evidence="1" id="KW-0812">Transmembrane</keyword>
<protein>
    <submittedName>
        <fullName evidence="2">Uncharacterized protein</fullName>
    </submittedName>
</protein>
<organism evidence="2">
    <name type="scientific">hydrothermal vent metagenome</name>
    <dbReference type="NCBI Taxonomy" id="652676"/>
    <lineage>
        <taxon>unclassified sequences</taxon>
        <taxon>metagenomes</taxon>
        <taxon>ecological metagenomes</taxon>
    </lineage>
</organism>
<evidence type="ECO:0000313" key="2">
    <source>
        <dbReference type="EMBL" id="SFV63516.1"/>
    </source>
</evidence>
<sequence>MKFELSEIVYNISMIFLIIVVSFAITKFVGKYGDKFEDDK</sequence>
<name>A0A1W1CCM4_9ZZZZ</name>
<accession>A0A1W1CCM4</accession>
<reference evidence="2" key="1">
    <citation type="submission" date="2016-10" db="EMBL/GenBank/DDBJ databases">
        <authorList>
            <person name="de Groot N.N."/>
        </authorList>
    </citation>
    <scope>NUCLEOTIDE SEQUENCE</scope>
</reference>
<keyword evidence="1" id="KW-0472">Membrane</keyword>
<proteinExistence type="predicted"/>